<accession>A0A6V7QCF3</accession>
<proteinExistence type="predicted"/>
<dbReference type="InterPro" id="IPR053134">
    <property type="entry name" value="RNA-dir_DNA_polymerase"/>
</dbReference>
<dbReference type="Gene3D" id="3.10.10.10">
    <property type="entry name" value="HIV Type 1 Reverse Transcriptase, subunit A, domain 1"/>
    <property type="match status" value="1"/>
</dbReference>
<dbReference type="EMBL" id="LR862135">
    <property type="protein sequence ID" value="CAD1840536.1"/>
    <property type="molecule type" value="Genomic_DNA"/>
</dbReference>
<protein>
    <recommendedName>
        <fullName evidence="2">Reverse transcriptase domain-containing protein</fullName>
    </recommendedName>
</protein>
<dbReference type="InterPro" id="IPR043502">
    <property type="entry name" value="DNA/RNA_pol_sf"/>
</dbReference>
<dbReference type="PANTHER" id="PTHR24559">
    <property type="entry name" value="TRANSPOSON TY3-I GAG-POL POLYPROTEIN"/>
    <property type="match status" value="1"/>
</dbReference>
<dbReference type="AlphaFoldDB" id="A0A6V7QCF3"/>
<dbReference type="InterPro" id="IPR043128">
    <property type="entry name" value="Rev_trsase/Diguanyl_cyclase"/>
</dbReference>
<evidence type="ECO:0008006" key="2">
    <source>
        <dbReference type="Google" id="ProtNLM"/>
    </source>
</evidence>
<evidence type="ECO:0000313" key="1">
    <source>
        <dbReference type="EMBL" id="CAD1840536.1"/>
    </source>
</evidence>
<reference evidence="1" key="1">
    <citation type="submission" date="2020-07" db="EMBL/GenBank/DDBJ databases">
        <authorList>
            <person name="Lin J."/>
        </authorList>
    </citation>
    <scope>NUCLEOTIDE SEQUENCE</scope>
</reference>
<dbReference type="Gene3D" id="3.30.70.270">
    <property type="match status" value="1"/>
</dbReference>
<dbReference type="PANTHER" id="PTHR24559:SF444">
    <property type="entry name" value="REVERSE TRANSCRIPTASE DOMAIN-CONTAINING PROTEIN"/>
    <property type="match status" value="1"/>
</dbReference>
<gene>
    <name evidence="1" type="ORF">CB5_LOCUS23747</name>
</gene>
<sequence length="131" mass="15057">MAPTLEELSVVREFPDVFPAELSGIPPDRRANLSLSDRVYRRGEPRYLFVRKKDGSFRLCVDYHELNKVMIKNKYPLRRIDDLFDQLQGCHASGPATIWFGSGASDRRRDADRAFRVYEPSTPQPQLGLMA</sequence>
<organism evidence="1">
    <name type="scientific">Ananas comosus var. bracteatus</name>
    <name type="common">red pineapple</name>
    <dbReference type="NCBI Taxonomy" id="296719"/>
    <lineage>
        <taxon>Eukaryota</taxon>
        <taxon>Viridiplantae</taxon>
        <taxon>Streptophyta</taxon>
        <taxon>Embryophyta</taxon>
        <taxon>Tracheophyta</taxon>
        <taxon>Spermatophyta</taxon>
        <taxon>Magnoliopsida</taxon>
        <taxon>Liliopsida</taxon>
        <taxon>Poales</taxon>
        <taxon>Bromeliaceae</taxon>
        <taxon>Bromelioideae</taxon>
        <taxon>Ananas</taxon>
    </lineage>
</organism>
<dbReference type="SUPFAM" id="SSF56672">
    <property type="entry name" value="DNA/RNA polymerases"/>
    <property type="match status" value="1"/>
</dbReference>
<name>A0A6V7QCF3_ANACO</name>